<feature type="transmembrane region" description="Helical" evidence="1">
    <location>
        <begin position="170"/>
        <end position="191"/>
    </location>
</feature>
<dbReference type="CDD" id="cd01948">
    <property type="entry name" value="EAL"/>
    <property type="match status" value="1"/>
</dbReference>
<protein>
    <submittedName>
        <fullName evidence="5">PAS domain S-box-containing protein/diguanylate cyclase (GGDEF) domain-containing protein</fullName>
    </submittedName>
</protein>
<dbReference type="InterPro" id="IPR001633">
    <property type="entry name" value="EAL_dom"/>
</dbReference>
<feature type="transmembrane region" description="Helical" evidence="1">
    <location>
        <begin position="70"/>
        <end position="89"/>
    </location>
</feature>
<dbReference type="FunFam" id="3.30.70.270:FF:000001">
    <property type="entry name" value="Diguanylate cyclase domain protein"/>
    <property type="match status" value="1"/>
</dbReference>
<accession>A0A285J9G6</accession>
<organism evidence="5 6">
    <name type="scientific">Paractinoplanes atraurantiacus</name>
    <dbReference type="NCBI Taxonomy" id="1036182"/>
    <lineage>
        <taxon>Bacteria</taxon>
        <taxon>Bacillati</taxon>
        <taxon>Actinomycetota</taxon>
        <taxon>Actinomycetes</taxon>
        <taxon>Micromonosporales</taxon>
        <taxon>Micromonosporaceae</taxon>
        <taxon>Paractinoplanes</taxon>
    </lineage>
</organism>
<dbReference type="NCBIfam" id="TIGR00254">
    <property type="entry name" value="GGDEF"/>
    <property type="match status" value="1"/>
</dbReference>
<proteinExistence type="predicted"/>
<feature type="transmembrane region" description="Helical" evidence="1">
    <location>
        <begin position="147"/>
        <end position="164"/>
    </location>
</feature>
<dbReference type="InterPro" id="IPR035919">
    <property type="entry name" value="EAL_sf"/>
</dbReference>
<dbReference type="Proteomes" id="UP000219612">
    <property type="component" value="Unassembled WGS sequence"/>
</dbReference>
<dbReference type="InterPro" id="IPR052155">
    <property type="entry name" value="Biofilm_reg_signaling"/>
</dbReference>
<dbReference type="EMBL" id="OBDY01000018">
    <property type="protein sequence ID" value="SNY56960.1"/>
    <property type="molecule type" value="Genomic_DNA"/>
</dbReference>
<dbReference type="GO" id="GO:0006355">
    <property type="term" value="P:regulation of DNA-templated transcription"/>
    <property type="evidence" value="ECO:0007669"/>
    <property type="project" value="InterPro"/>
</dbReference>
<dbReference type="SMART" id="SM00267">
    <property type="entry name" value="GGDEF"/>
    <property type="match status" value="1"/>
</dbReference>
<feature type="domain" description="GGDEF" evidence="4">
    <location>
        <begin position="353"/>
        <end position="482"/>
    </location>
</feature>
<dbReference type="SUPFAM" id="SSF141868">
    <property type="entry name" value="EAL domain-like"/>
    <property type="match status" value="1"/>
</dbReference>
<dbReference type="PROSITE" id="PS50112">
    <property type="entry name" value="PAS"/>
    <property type="match status" value="1"/>
</dbReference>
<sequence>MGLRQGPAAVSLRLPTGVTIGAAVRRIGMDDHTAEYWARQLRLGAGIAVVVTAIGGIRIALAWAPGSRWWLIPVAVVVVLQVATFWAPWNRIVREDLKRRRLLAWWFGQLPVLLLFGMADPDGWLLYVPAAVLLLITGMALWSPKVVIWLGVLSVAGYAALLPTRGDADAGTTVLLVAMMGCVVGLTAVGAQSRRRFDARRQIAERRAETLLNASADAVLAIGRDGIVKYVSPSVEQLLGLPVKDLMGRRLDDVMSAERRVRARVFFADVAGLPTGQSVRTEAGFNGVDVDIIATNWMNSPDLQAVVVSLRDISTRRELERQLSRQAYTDSLTGMPNRARFAERLREAVAEGRPVTVLLLDLDDFKLVNDNLGHSAGDELLGTIAGRLRRHVRPDDLLARLGGDEFAILLRDVPVEDVAALAERLLGAVREPVRLGSRDVTCSLSIGIATEGADAEQLLGNADLAMYAAKRAGRNGFAVFDPTMTLSVLEEAQLRADIEHALEHEEFVVLYQPVVDMQTQRLTSVEALVRWQHPRDGLLGPYHFIADAEANGLIVPLGRWVLRQACAQLASWRRESPAAAGLHVNVNLSARQFQYAGLVDDVASALQDAGLDAASLTLEITESMLMADIETAKQTLHALRDLGVRLAIDDFGTGYSSLSYLKQLPVDVIKIDKTFVDEVDVDADDVALVDAVAGLGQALKMKTVAEGIETDAQWATLRKLGIDHGQGYLFGRPAAAGEIVSLLTRAADVAA</sequence>
<dbReference type="CDD" id="cd01949">
    <property type="entry name" value="GGDEF"/>
    <property type="match status" value="1"/>
</dbReference>
<keyword evidence="1" id="KW-0812">Transmembrane</keyword>
<dbReference type="InterPro" id="IPR000160">
    <property type="entry name" value="GGDEF_dom"/>
</dbReference>
<dbReference type="PANTHER" id="PTHR44757:SF2">
    <property type="entry name" value="BIOFILM ARCHITECTURE MAINTENANCE PROTEIN MBAA"/>
    <property type="match status" value="1"/>
</dbReference>
<dbReference type="InterPro" id="IPR029787">
    <property type="entry name" value="Nucleotide_cyclase"/>
</dbReference>
<dbReference type="Gene3D" id="3.30.70.270">
    <property type="match status" value="1"/>
</dbReference>
<dbReference type="CDD" id="cd00130">
    <property type="entry name" value="PAS"/>
    <property type="match status" value="1"/>
</dbReference>
<dbReference type="InterPro" id="IPR013767">
    <property type="entry name" value="PAS_fold"/>
</dbReference>
<dbReference type="SMART" id="SM00052">
    <property type="entry name" value="EAL"/>
    <property type="match status" value="1"/>
</dbReference>
<dbReference type="SUPFAM" id="SSF55073">
    <property type="entry name" value="Nucleotide cyclase"/>
    <property type="match status" value="1"/>
</dbReference>
<feature type="domain" description="EAL" evidence="3">
    <location>
        <begin position="491"/>
        <end position="747"/>
    </location>
</feature>
<feature type="domain" description="PAS" evidence="2">
    <location>
        <begin position="204"/>
        <end position="258"/>
    </location>
</feature>
<gene>
    <name evidence="5" type="ORF">SAMN05421748_11834</name>
</gene>
<evidence type="ECO:0000259" key="4">
    <source>
        <dbReference type="PROSITE" id="PS50887"/>
    </source>
</evidence>
<keyword evidence="1" id="KW-1133">Transmembrane helix</keyword>
<name>A0A285J9G6_9ACTN</name>
<evidence type="ECO:0000256" key="1">
    <source>
        <dbReference type="SAM" id="Phobius"/>
    </source>
</evidence>
<dbReference type="SMART" id="SM00091">
    <property type="entry name" value="PAS"/>
    <property type="match status" value="1"/>
</dbReference>
<dbReference type="PROSITE" id="PS50883">
    <property type="entry name" value="EAL"/>
    <property type="match status" value="1"/>
</dbReference>
<evidence type="ECO:0000259" key="3">
    <source>
        <dbReference type="PROSITE" id="PS50883"/>
    </source>
</evidence>
<keyword evidence="6" id="KW-1185">Reference proteome</keyword>
<dbReference type="NCBIfam" id="TIGR00229">
    <property type="entry name" value="sensory_box"/>
    <property type="match status" value="1"/>
</dbReference>
<evidence type="ECO:0000259" key="2">
    <source>
        <dbReference type="PROSITE" id="PS50112"/>
    </source>
</evidence>
<dbReference type="PROSITE" id="PS50887">
    <property type="entry name" value="GGDEF"/>
    <property type="match status" value="1"/>
</dbReference>
<evidence type="ECO:0000313" key="5">
    <source>
        <dbReference type="EMBL" id="SNY56960.1"/>
    </source>
</evidence>
<evidence type="ECO:0000313" key="6">
    <source>
        <dbReference type="Proteomes" id="UP000219612"/>
    </source>
</evidence>
<dbReference type="Pfam" id="PF00563">
    <property type="entry name" value="EAL"/>
    <property type="match status" value="1"/>
</dbReference>
<dbReference type="InterPro" id="IPR035965">
    <property type="entry name" value="PAS-like_dom_sf"/>
</dbReference>
<dbReference type="Gene3D" id="3.20.20.450">
    <property type="entry name" value="EAL domain"/>
    <property type="match status" value="1"/>
</dbReference>
<keyword evidence="1" id="KW-0472">Membrane</keyword>
<dbReference type="PANTHER" id="PTHR44757">
    <property type="entry name" value="DIGUANYLATE CYCLASE DGCP"/>
    <property type="match status" value="1"/>
</dbReference>
<feature type="transmembrane region" description="Helical" evidence="1">
    <location>
        <begin position="43"/>
        <end position="64"/>
    </location>
</feature>
<dbReference type="SUPFAM" id="SSF55785">
    <property type="entry name" value="PYP-like sensor domain (PAS domain)"/>
    <property type="match status" value="1"/>
</dbReference>
<dbReference type="Gene3D" id="3.30.450.20">
    <property type="entry name" value="PAS domain"/>
    <property type="match status" value="1"/>
</dbReference>
<dbReference type="FunFam" id="3.20.20.450:FF:000001">
    <property type="entry name" value="Cyclic di-GMP phosphodiesterase yahA"/>
    <property type="match status" value="1"/>
</dbReference>
<dbReference type="InterPro" id="IPR000014">
    <property type="entry name" value="PAS"/>
</dbReference>
<feature type="transmembrane region" description="Helical" evidence="1">
    <location>
        <begin position="101"/>
        <end position="118"/>
    </location>
</feature>
<dbReference type="InterPro" id="IPR043128">
    <property type="entry name" value="Rev_trsase/Diguanyl_cyclase"/>
</dbReference>
<dbReference type="Pfam" id="PF00990">
    <property type="entry name" value="GGDEF"/>
    <property type="match status" value="1"/>
</dbReference>
<dbReference type="AlphaFoldDB" id="A0A285J9G6"/>
<dbReference type="Pfam" id="PF00989">
    <property type="entry name" value="PAS"/>
    <property type="match status" value="1"/>
</dbReference>
<reference evidence="5 6" key="1">
    <citation type="submission" date="2017-09" db="EMBL/GenBank/DDBJ databases">
        <authorList>
            <person name="Ehlers B."/>
            <person name="Leendertz F.H."/>
        </authorList>
    </citation>
    <scope>NUCLEOTIDE SEQUENCE [LARGE SCALE GENOMIC DNA]</scope>
    <source>
        <strain evidence="5 6">CGMCC 4.6857</strain>
    </source>
</reference>